<name>F4RYC1_MELLP</name>
<accession>F4RYC1</accession>
<dbReference type="EMBL" id="GL883129">
    <property type="protein sequence ID" value="EGG02662.1"/>
    <property type="molecule type" value="Genomic_DNA"/>
</dbReference>
<evidence type="ECO:0000313" key="1">
    <source>
        <dbReference type="EMBL" id="EGG02662.1"/>
    </source>
</evidence>
<reference evidence="2" key="1">
    <citation type="journal article" date="2011" name="Proc. Natl. Acad. Sci. U.S.A.">
        <title>Obligate biotrophy features unraveled by the genomic analysis of rust fungi.</title>
        <authorList>
            <person name="Duplessis S."/>
            <person name="Cuomo C.A."/>
            <person name="Lin Y.-C."/>
            <person name="Aerts A."/>
            <person name="Tisserant E."/>
            <person name="Veneault-Fourrey C."/>
            <person name="Joly D.L."/>
            <person name="Hacquard S."/>
            <person name="Amselem J."/>
            <person name="Cantarel B.L."/>
            <person name="Chiu R."/>
            <person name="Coutinho P.M."/>
            <person name="Feau N."/>
            <person name="Field M."/>
            <person name="Frey P."/>
            <person name="Gelhaye E."/>
            <person name="Goldberg J."/>
            <person name="Grabherr M.G."/>
            <person name="Kodira C.D."/>
            <person name="Kohler A."/>
            <person name="Kuees U."/>
            <person name="Lindquist E.A."/>
            <person name="Lucas S.M."/>
            <person name="Mago R."/>
            <person name="Mauceli E."/>
            <person name="Morin E."/>
            <person name="Murat C."/>
            <person name="Pangilinan J.L."/>
            <person name="Park R."/>
            <person name="Pearson M."/>
            <person name="Quesneville H."/>
            <person name="Rouhier N."/>
            <person name="Sakthikumar S."/>
            <person name="Salamov A.A."/>
            <person name="Schmutz J."/>
            <person name="Selles B."/>
            <person name="Shapiro H."/>
            <person name="Tanguay P."/>
            <person name="Tuskan G.A."/>
            <person name="Henrissat B."/>
            <person name="Van de Peer Y."/>
            <person name="Rouze P."/>
            <person name="Ellis J.G."/>
            <person name="Dodds P.N."/>
            <person name="Schein J.E."/>
            <person name="Zhong S."/>
            <person name="Hamelin R.C."/>
            <person name="Grigoriev I.V."/>
            <person name="Szabo L.J."/>
            <person name="Martin F."/>
        </authorList>
    </citation>
    <scope>NUCLEOTIDE SEQUENCE [LARGE SCALE GENOMIC DNA]</scope>
    <source>
        <strain evidence="2">98AG31 / pathotype 3-4-7</strain>
    </source>
</reference>
<protein>
    <submittedName>
        <fullName evidence="1">Uncharacterized protein</fullName>
    </submittedName>
</protein>
<organism evidence="2">
    <name type="scientific">Melampsora larici-populina (strain 98AG31 / pathotype 3-4-7)</name>
    <name type="common">Poplar leaf rust fungus</name>
    <dbReference type="NCBI Taxonomy" id="747676"/>
    <lineage>
        <taxon>Eukaryota</taxon>
        <taxon>Fungi</taxon>
        <taxon>Dikarya</taxon>
        <taxon>Basidiomycota</taxon>
        <taxon>Pucciniomycotina</taxon>
        <taxon>Pucciniomycetes</taxon>
        <taxon>Pucciniales</taxon>
        <taxon>Melampsoraceae</taxon>
        <taxon>Melampsora</taxon>
    </lineage>
</organism>
<dbReference type="HOGENOM" id="CLU_2812934_0_0_1"/>
<dbReference type="RefSeq" id="XP_007414064.1">
    <property type="nucleotide sequence ID" value="XM_007414002.1"/>
</dbReference>
<dbReference type="InParanoid" id="F4RYC1"/>
<sequence length="67" mass="7471">MMQGNSNHIPSGTSAYVLWTNTVKKEPENQPTTRRNISLVKPSIHMNPKECGGRNCGECPRSETIED</sequence>
<dbReference type="VEuPathDB" id="FungiDB:MELLADRAFT_72751"/>
<proteinExistence type="predicted"/>
<keyword evidence="2" id="KW-1185">Reference proteome</keyword>
<dbReference type="Proteomes" id="UP000001072">
    <property type="component" value="Unassembled WGS sequence"/>
</dbReference>
<evidence type="ECO:0000313" key="2">
    <source>
        <dbReference type="Proteomes" id="UP000001072"/>
    </source>
</evidence>
<dbReference type="KEGG" id="mlr:MELLADRAFT_72751"/>
<gene>
    <name evidence="1" type="ORF">MELLADRAFT_72751</name>
</gene>
<dbReference type="GeneID" id="18932178"/>
<dbReference type="AlphaFoldDB" id="F4RYC1"/>